<dbReference type="Proteomes" id="UP000615755">
    <property type="component" value="Unassembled WGS sequence"/>
</dbReference>
<dbReference type="InterPro" id="IPR003594">
    <property type="entry name" value="HATPase_dom"/>
</dbReference>
<evidence type="ECO:0000256" key="9">
    <source>
        <dbReference type="ARBA" id="ARBA00023136"/>
    </source>
</evidence>
<accession>A0ABR9EIJ8</accession>
<gene>
    <name evidence="14" type="ORF">PAUR_b0930</name>
</gene>
<evidence type="ECO:0000256" key="4">
    <source>
        <dbReference type="ARBA" id="ARBA00022553"/>
    </source>
</evidence>
<dbReference type="SMART" id="SM00091">
    <property type="entry name" value="PAS"/>
    <property type="match status" value="1"/>
</dbReference>
<keyword evidence="15" id="KW-1185">Reference proteome</keyword>
<feature type="domain" description="CHASE" evidence="13">
    <location>
        <begin position="81"/>
        <end position="241"/>
    </location>
</feature>
<dbReference type="SUPFAM" id="SSF55874">
    <property type="entry name" value="ATPase domain of HSP90 chaperone/DNA topoisomerase II/histidine kinase"/>
    <property type="match status" value="1"/>
</dbReference>
<feature type="transmembrane region" description="Helical" evidence="10">
    <location>
        <begin position="14"/>
        <end position="33"/>
    </location>
</feature>
<reference evidence="14 15" key="1">
    <citation type="submission" date="2015-03" db="EMBL/GenBank/DDBJ databases">
        <title>Genome sequence of Pseudoalteromonas aurantia.</title>
        <authorList>
            <person name="Xie B.-B."/>
            <person name="Rong J.-C."/>
            <person name="Qin Q.-L."/>
            <person name="Zhang Y.-Z."/>
        </authorList>
    </citation>
    <scope>NUCLEOTIDE SEQUENCE [LARGE SCALE GENOMIC DNA]</scope>
    <source>
        <strain evidence="14 15">208</strain>
    </source>
</reference>
<comment type="catalytic activity">
    <reaction evidence="1">
        <text>ATP + protein L-histidine = ADP + protein N-phospho-L-histidine.</text>
        <dbReference type="EC" id="2.7.13.3"/>
    </reaction>
</comment>
<dbReference type="Gene3D" id="3.30.565.10">
    <property type="entry name" value="Histidine kinase-like ATPase, C-terminal domain"/>
    <property type="match status" value="1"/>
</dbReference>
<feature type="domain" description="Histidine kinase" evidence="11">
    <location>
        <begin position="486"/>
        <end position="697"/>
    </location>
</feature>
<dbReference type="Pfam" id="PF13426">
    <property type="entry name" value="PAS_9"/>
    <property type="match status" value="1"/>
</dbReference>
<dbReference type="InterPro" id="IPR000014">
    <property type="entry name" value="PAS"/>
</dbReference>
<dbReference type="EMBL" id="AQGV01000015">
    <property type="protein sequence ID" value="MBE0370825.1"/>
    <property type="molecule type" value="Genomic_DNA"/>
</dbReference>
<evidence type="ECO:0000259" key="11">
    <source>
        <dbReference type="PROSITE" id="PS50109"/>
    </source>
</evidence>
<dbReference type="InterPro" id="IPR036890">
    <property type="entry name" value="HATPase_C_sf"/>
</dbReference>
<dbReference type="PROSITE" id="PS50839">
    <property type="entry name" value="CHASE"/>
    <property type="match status" value="1"/>
</dbReference>
<dbReference type="Gene3D" id="1.10.287.130">
    <property type="match status" value="1"/>
</dbReference>
<dbReference type="InterPro" id="IPR042240">
    <property type="entry name" value="CHASE_sf"/>
</dbReference>
<dbReference type="Gene3D" id="3.30.450.20">
    <property type="entry name" value="PAS domain"/>
    <property type="match status" value="1"/>
</dbReference>
<name>A0ABR9EIJ8_9GAMM</name>
<evidence type="ECO:0000256" key="2">
    <source>
        <dbReference type="ARBA" id="ARBA00004370"/>
    </source>
</evidence>
<proteinExistence type="predicted"/>
<evidence type="ECO:0000256" key="10">
    <source>
        <dbReference type="SAM" id="Phobius"/>
    </source>
</evidence>
<dbReference type="Pfam" id="PF02518">
    <property type="entry name" value="HATPase_c"/>
    <property type="match status" value="1"/>
</dbReference>
<feature type="transmembrane region" description="Helical" evidence="10">
    <location>
        <begin position="307"/>
        <end position="327"/>
    </location>
</feature>
<evidence type="ECO:0000256" key="6">
    <source>
        <dbReference type="ARBA" id="ARBA00022692"/>
    </source>
</evidence>
<dbReference type="RefSeq" id="WP_192509864.1">
    <property type="nucleotide sequence ID" value="NZ_AQGV01000015.1"/>
</dbReference>
<evidence type="ECO:0000256" key="3">
    <source>
        <dbReference type="ARBA" id="ARBA00012438"/>
    </source>
</evidence>
<dbReference type="InterPro" id="IPR006189">
    <property type="entry name" value="CHASE_dom"/>
</dbReference>
<dbReference type="SUPFAM" id="SSF55785">
    <property type="entry name" value="PYP-like sensor domain (PAS domain)"/>
    <property type="match status" value="1"/>
</dbReference>
<dbReference type="CDD" id="cd00130">
    <property type="entry name" value="PAS"/>
    <property type="match status" value="1"/>
</dbReference>
<keyword evidence="9 10" id="KW-0472">Membrane</keyword>
<sequence length="697" mass="78967">MTKKQVSPARFLHWYHWLVVFASLLLTVTAWKISDNQIQAKRAALFKAQSELLLTQISERMSHYEIALKAGAAAVQTYSLQTPASDWKTFSDTLNISESYPGINGIGIIYHIPKSELDSFLIQQRKTRPNFAIHPQQQEQAYWPITYIEPVEHNMKAVGLDMAFEHNRFSAAKKARDTASTQITAPIVLVQDAKKTPGFLQFIPFYDTSEITSLAQRQTHFVGLVYAPFIMYKLMEGTLQQSNRQIVFSIFDGKDNLYDELTESNHHYDDKPLFSKTVTLNMYGRPWTFHIQSALSFRTSTHSSQPLIILGSGILIDALLLFIFVTLTRAQNSAMAIANQITHSLAIKEEYYRHIIESAPCGIIITSDEGVIEQINPQTKSLFGYTDDELIGKKIEMLVPSRFQPNHPQHRNSFHKNPSHRQMGIGREIFGMTKSGYEFPAEIGIAQFKDGNDLKVLATIIDMAEHVKITEELKRSNKELNDFAYVASHDLKAPLRGIMQLSCWIEEDIIEFANEETKENLSLLKSRTARLESLLEDLLSYSRVGRKGGEIQRANVHELVLNIFDLQPSSENISMTCDITLPEINTPIAPLETIFRNLIGNAIKHKGEGKLMIDVSGQEHITHYQFSVADNGVGIDPKYHQQIFELFKTLRPRDDVEGSGMGLSIIKKLLDYHKGEINVISDGISGTCFTFTWPKIL</sequence>
<dbReference type="InterPro" id="IPR005467">
    <property type="entry name" value="His_kinase_dom"/>
</dbReference>
<dbReference type="SUPFAM" id="SSF47384">
    <property type="entry name" value="Homodimeric domain of signal transducing histidine kinase"/>
    <property type="match status" value="1"/>
</dbReference>
<dbReference type="SMART" id="SM00387">
    <property type="entry name" value="HATPase_c"/>
    <property type="match status" value="1"/>
</dbReference>
<dbReference type="InterPro" id="IPR050351">
    <property type="entry name" value="BphY/WalK/GraS-like"/>
</dbReference>
<evidence type="ECO:0000313" key="14">
    <source>
        <dbReference type="EMBL" id="MBE0370825.1"/>
    </source>
</evidence>
<organism evidence="14 15">
    <name type="scientific">Pseudoalteromonas aurantia 208</name>
    <dbReference type="NCBI Taxonomy" id="1314867"/>
    <lineage>
        <taxon>Bacteria</taxon>
        <taxon>Pseudomonadati</taxon>
        <taxon>Pseudomonadota</taxon>
        <taxon>Gammaproteobacteria</taxon>
        <taxon>Alteromonadales</taxon>
        <taxon>Pseudoalteromonadaceae</taxon>
        <taxon>Pseudoalteromonas</taxon>
    </lineage>
</organism>
<evidence type="ECO:0000256" key="8">
    <source>
        <dbReference type="ARBA" id="ARBA00022989"/>
    </source>
</evidence>
<dbReference type="Pfam" id="PF03924">
    <property type="entry name" value="CHASE"/>
    <property type="match status" value="1"/>
</dbReference>
<dbReference type="PROSITE" id="PS50109">
    <property type="entry name" value="HIS_KIN"/>
    <property type="match status" value="1"/>
</dbReference>
<dbReference type="CDD" id="cd00075">
    <property type="entry name" value="HATPase"/>
    <property type="match status" value="1"/>
</dbReference>
<dbReference type="Gene3D" id="3.30.450.350">
    <property type="entry name" value="CHASE domain"/>
    <property type="match status" value="1"/>
</dbReference>
<dbReference type="InterPro" id="IPR036097">
    <property type="entry name" value="HisK_dim/P_sf"/>
</dbReference>
<comment type="caution">
    <text evidence="14">The sequence shown here is derived from an EMBL/GenBank/DDBJ whole genome shotgun (WGS) entry which is preliminary data.</text>
</comment>
<dbReference type="CDD" id="cd00082">
    <property type="entry name" value="HisKA"/>
    <property type="match status" value="1"/>
</dbReference>
<dbReference type="PRINTS" id="PR00344">
    <property type="entry name" value="BCTRLSENSOR"/>
</dbReference>
<evidence type="ECO:0000259" key="12">
    <source>
        <dbReference type="PROSITE" id="PS50112"/>
    </source>
</evidence>
<evidence type="ECO:0000259" key="13">
    <source>
        <dbReference type="PROSITE" id="PS50839"/>
    </source>
</evidence>
<keyword evidence="4" id="KW-0597">Phosphoprotein</keyword>
<dbReference type="SMART" id="SM01079">
    <property type="entry name" value="CHASE"/>
    <property type="match status" value="1"/>
</dbReference>
<evidence type="ECO:0000313" key="15">
    <source>
        <dbReference type="Proteomes" id="UP000615755"/>
    </source>
</evidence>
<feature type="domain" description="PAS" evidence="12">
    <location>
        <begin position="348"/>
        <end position="401"/>
    </location>
</feature>
<dbReference type="PROSITE" id="PS50112">
    <property type="entry name" value="PAS"/>
    <property type="match status" value="1"/>
</dbReference>
<dbReference type="PANTHER" id="PTHR42878:SF15">
    <property type="entry name" value="BACTERIOPHYTOCHROME"/>
    <property type="match status" value="1"/>
</dbReference>
<keyword evidence="5" id="KW-0808">Transferase</keyword>
<comment type="subcellular location">
    <subcellularLocation>
        <location evidence="2">Membrane</location>
    </subcellularLocation>
</comment>
<dbReference type="InterPro" id="IPR004358">
    <property type="entry name" value="Sig_transdc_His_kin-like_C"/>
</dbReference>
<keyword evidence="8 10" id="KW-1133">Transmembrane helix</keyword>
<dbReference type="InterPro" id="IPR003661">
    <property type="entry name" value="HisK_dim/P_dom"/>
</dbReference>
<keyword evidence="7" id="KW-0418">Kinase</keyword>
<evidence type="ECO:0000256" key="7">
    <source>
        <dbReference type="ARBA" id="ARBA00022777"/>
    </source>
</evidence>
<dbReference type="NCBIfam" id="TIGR00229">
    <property type="entry name" value="sensory_box"/>
    <property type="match status" value="1"/>
</dbReference>
<evidence type="ECO:0000256" key="1">
    <source>
        <dbReference type="ARBA" id="ARBA00000085"/>
    </source>
</evidence>
<protein>
    <recommendedName>
        <fullName evidence="3">histidine kinase</fullName>
        <ecNumber evidence="3">2.7.13.3</ecNumber>
    </recommendedName>
</protein>
<dbReference type="Pfam" id="PF00512">
    <property type="entry name" value="HisKA"/>
    <property type="match status" value="1"/>
</dbReference>
<keyword evidence="6 10" id="KW-0812">Transmembrane</keyword>
<dbReference type="SMART" id="SM00388">
    <property type="entry name" value="HisKA"/>
    <property type="match status" value="1"/>
</dbReference>
<dbReference type="EC" id="2.7.13.3" evidence="3"/>
<evidence type="ECO:0000256" key="5">
    <source>
        <dbReference type="ARBA" id="ARBA00022679"/>
    </source>
</evidence>
<dbReference type="InterPro" id="IPR035965">
    <property type="entry name" value="PAS-like_dom_sf"/>
</dbReference>
<dbReference type="PANTHER" id="PTHR42878">
    <property type="entry name" value="TWO-COMPONENT HISTIDINE KINASE"/>
    <property type="match status" value="1"/>
</dbReference>